<dbReference type="Gene3D" id="3.40.50.150">
    <property type="entry name" value="Vaccinia Virus protein VP39"/>
    <property type="match status" value="1"/>
</dbReference>
<dbReference type="EMBL" id="JBHTIU010000022">
    <property type="protein sequence ID" value="MFD0868733.1"/>
    <property type="molecule type" value="Genomic_DNA"/>
</dbReference>
<organism evidence="2 3">
    <name type="scientific">Paenibacillus residui</name>
    <dbReference type="NCBI Taxonomy" id="629724"/>
    <lineage>
        <taxon>Bacteria</taxon>
        <taxon>Bacillati</taxon>
        <taxon>Bacillota</taxon>
        <taxon>Bacilli</taxon>
        <taxon>Bacillales</taxon>
        <taxon>Paenibacillaceae</taxon>
        <taxon>Paenibacillus</taxon>
    </lineage>
</organism>
<evidence type="ECO:0000259" key="1">
    <source>
        <dbReference type="Pfam" id="PF01861"/>
    </source>
</evidence>
<comment type="caution">
    <text evidence="2">The sequence shown here is derived from an EMBL/GenBank/DDBJ whole genome shotgun (WGS) entry which is preliminary data.</text>
</comment>
<dbReference type="PANTHER" id="PTHR23290:SF0">
    <property type="entry name" value="RRNA N6-ADENOSINE-METHYLTRANSFERASE METTL5"/>
    <property type="match status" value="1"/>
</dbReference>
<dbReference type="CDD" id="cd02440">
    <property type="entry name" value="AdoMet_MTases"/>
    <property type="match status" value="1"/>
</dbReference>
<dbReference type="Proteomes" id="UP001597120">
    <property type="component" value="Unassembled WGS sequence"/>
</dbReference>
<dbReference type="PANTHER" id="PTHR23290">
    <property type="entry name" value="RRNA N6-ADENOSINE-METHYLTRANSFERASE METTL5"/>
    <property type="match status" value="1"/>
</dbReference>
<dbReference type="SUPFAM" id="SSF53335">
    <property type="entry name" value="S-adenosyl-L-methionine-dependent methyltransferases"/>
    <property type="match status" value="1"/>
</dbReference>
<dbReference type="Pfam" id="PF01861">
    <property type="entry name" value="BpsA_C"/>
    <property type="match status" value="1"/>
</dbReference>
<dbReference type="RefSeq" id="WP_379286820.1">
    <property type="nucleotide sequence ID" value="NZ_JBHTIU010000022.1"/>
</dbReference>
<dbReference type="InterPro" id="IPR051720">
    <property type="entry name" value="rRNA_MeTrfase/Polyamine_Synth"/>
</dbReference>
<feature type="domain" description="N(4)-bis(aminopropyl)spermidine synthase C-terminal" evidence="1">
    <location>
        <begin position="110"/>
        <end position="308"/>
    </location>
</feature>
<dbReference type="InterPro" id="IPR029063">
    <property type="entry name" value="SAM-dependent_MTases_sf"/>
</dbReference>
<dbReference type="InterPro" id="IPR002723">
    <property type="entry name" value="BpsA_C"/>
</dbReference>
<evidence type="ECO:0000313" key="2">
    <source>
        <dbReference type="EMBL" id="MFD0868733.1"/>
    </source>
</evidence>
<sequence length="388" mass="44098">MKDYINEASAHVQLQEGIRVIEQLFLECYLRPGISTKELARKTLLPLPVAAAIKKELIRAGALQQERGVHCTPAGQAYIERERKYEGIDKRLYLRLMEKEFDWKSELAELLAMLQECFHRRPQVNVQIDQSKCTLETSLSRAVLCLRNHTLIGKKILCVGDDDLVSVSLGFLLKRLFPSASGPKGMIDVVDIDERFLSYISDIAERENLPITCHHADLREPLPEKLYGQYDCFFTDPPYTLQGMVLFLSRGISALKPGKGLPVFFSFAHKSPDFMLAMQREFIQMGLTVSETIPSFNEYEGAEMIGNRGQMFILKSTEHTRPDISGRFEDAIYTGEVRRTMRTYGCKQCGEPILVGIQGSYKTIEELKNKGCPRCSHATFELKEKKSI</sequence>
<evidence type="ECO:0000313" key="3">
    <source>
        <dbReference type="Proteomes" id="UP001597120"/>
    </source>
</evidence>
<gene>
    <name evidence="2" type="ORF">ACFQ03_06190</name>
</gene>
<keyword evidence="3" id="KW-1185">Reference proteome</keyword>
<proteinExistence type="predicted"/>
<reference evidence="3" key="1">
    <citation type="journal article" date="2019" name="Int. J. Syst. Evol. Microbiol.">
        <title>The Global Catalogue of Microorganisms (GCM) 10K type strain sequencing project: providing services to taxonomists for standard genome sequencing and annotation.</title>
        <authorList>
            <consortium name="The Broad Institute Genomics Platform"/>
            <consortium name="The Broad Institute Genome Sequencing Center for Infectious Disease"/>
            <person name="Wu L."/>
            <person name="Ma J."/>
        </authorList>
    </citation>
    <scope>NUCLEOTIDE SEQUENCE [LARGE SCALE GENOMIC DNA]</scope>
    <source>
        <strain evidence="3">CCUG 57263</strain>
    </source>
</reference>
<name>A0ABW3D5M0_9BACL</name>
<protein>
    <submittedName>
        <fullName evidence="2">Bis-aminopropyl spermidine synthase family protein</fullName>
    </submittedName>
</protein>
<accession>A0ABW3D5M0</accession>